<evidence type="ECO:0000313" key="8">
    <source>
        <dbReference type="Proteomes" id="UP001476950"/>
    </source>
</evidence>
<evidence type="ECO:0000259" key="6">
    <source>
        <dbReference type="Pfam" id="PF16188"/>
    </source>
</evidence>
<name>A0ABV0KQ58_9CYAN</name>
<dbReference type="Gene3D" id="3.90.230.10">
    <property type="entry name" value="Creatinase/methionine aminopeptidase superfamily"/>
    <property type="match status" value="1"/>
</dbReference>
<dbReference type="RefSeq" id="WP_190448413.1">
    <property type="nucleotide sequence ID" value="NZ_JAMPLM010000028.1"/>
</dbReference>
<comment type="caution">
    <text evidence="7">The sequence shown here is derived from an EMBL/GenBank/DDBJ whole genome shotgun (WGS) entry which is preliminary data.</text>
</comment>
<dbReference type="CDD" id="cd01085">
    <property type="entry name" value="APP"/>
    <property type="match status" value="1"/>
</dbReference>
<keyword evidence="2" id="KW-0479">Metal-binding</keyword>
<evidence type="ECO:0000259" key="4">
    <source>
        <dbReference type="Pfam" id="PF00557"/>
    </source>
</evidence>
<dbReference type="PANTHER" id="PTHR43763:SF6">
    <property type="entry name" value="XAA-PRO AMINOPEPTIDASE 1"/>
    <property type="match status" value="1"/>
</dbReference>
<keyword evidence="7" id="KW-0031">Aminopeptidase</keyword>
<proteinExistence type="inferred from homology"/>
<protein>
    <submittedName>
        <fullName evidence="7">Aminopeptidase P family protein</fullName>
    </submittedName>
</protein>
<gene>
    <name evidence="7" type="ORF">NDI38_22305</name>
</gene>
<dbReference type="EMBL" id="JAMPLM010000028">
    <property type="protein sequence ID" value="MEP1061168.1"/>
    <property type="molecule type" value="Genomic_DNA"/>
</dbReference>
<dbReference type="InterPro" id="IPR000994">
    <property type="entry name" value="Pept_M24"/>
</dbReference>
<feature type="domain" description="Peptidase M24 C-terminal" evidence="6">
    <location>
        <begin position="587"/>
        <end position="643"/>
    </location>
</feature>
<evidence type="ECO:0000256" key="1">
    <source>
        <dbReference type="ARBA" id="ARBA00008766"/>
    </source>
</evidence>
<keyword evidence="8" id="KW-1185">Reference proteome</keyword>
<dbReference type="InterPro" id="IPR029149">
    <property type="entry name" value="Creatin/AminoP/Spt16_N"/>
</dbReference>
<dbReference type="PANTHER" id="PTHR43763">
    <property type="entry name" value="XAA-PRO AMINOPEPTIDASE 1"/>
    <property type="match status" value="1"/>
</dbReference>
<dbReference type="InterPro" id="IPR036005">
    <property type="entry name" value="Creatinase/aminopeptidase-like"/>
</dbReference>
<keyword evidence="3" id="KW-0378">Hydrolase</keyword>
<evidence type="ECO:0000313" key="7">
    <source>
        <dbReference type="EMBL" id="MEP1061168.1"/>
    </source>
</evidence>
<dbReference type="InterPro" id="IPR032416">
    <property type="entry name" value="Peptidase_M24_C"/>
</dbReference>
<dbReference type="Pfam" id="PF16188">
    <property type="entry name" value="Peptidase_M24_C"/>
    <property type="match status" value="1"/>
</dbReference>
<dbReference type="SUPFAM" id="SSF53092">
    <property type="entry name" value="Creatinase/prolidase N-terminal domain"/>
    <property type="match status" value="2"/>
</dbReference>
<accession>A0ABV0KQ58</accession>
<keyword evidence="7" id="KW-0645">Protease</keyword>
<organism evidence="7 8">
    <name type="scientific">Stenomitos frigidus AS-A4</name>
    <dbReference type="NCBI Taxonomy" id="2933935"/>
    <lineage>
        <taxon>Bacteria</taxon>
        <taxon>Bacillati</taxon>
        <taxon>Cyanobacteriota</taxon>
        <taxon>Cyanophyceae</taxon>
        <taxon>Leptolyngbyales</taxon>
        <taxon>Leptolyngbyaceae</taxon>
        <taxon>Stenomitos</taxon>
    </lineage>
</organism>
<dbReference type="InterPro" id="IPR000587">
    <property type="entry name" value="Creatinase_N"/>
</dbReference>
<feature type="domain" description="Creatinase N-terminal" evidence="5">
    <location>
        <begin position="29"/>
        <end position="176"/>
    </location>
</feature>
<dbReference type="Proteomes" id="UP001476950">
    <property type="component" value="Unassembled WGS sequence"/>
</dbReference>
<dbReference type="Gene3D" id="3.40.350.10">
    <property type="entry name" value="Creatinase/prolidase N-terminal domain"/>
    <property type="match status" value="2"/>
</dbReference>
<comment type="similarity">
    <text evidence="1">Belongs to the peptidase M24B family.</text>
</comment>
<reference evidence="7 8" key="1">
    <citation type="submission" date="2022-04" db="EMBL/GenBank/DDBJ databases">
        <title>Positive selection, recombination, and allopatry shape intraspecific diversity of widespread and dominant cyanobacteria.</title>
        <authorList>
            <person name="Wei J."/>
            <person name="Shu W."/>
            <person name="Hu C."/>
        </authorList>
    </citation>
    <scope>NUCLEOTIDE SEQUENCE [LARGE SCALE GENOMIC DNA]</scope>
    <source>
        <strain evidence="7 8">AS-A4</strain>
    </source>
</reference>
<dbReference type="SUPFAM" id="SSF55920">
    <property type="entry name" value="Creatinase/aminopeptidase"/>
    <property type="match status" value="1"/>
</dbReference>
<evidence type="ECO:0000259" key="5">
    <source>
        <dbReference type="Pfam" id="PF01321"/>
    </source>
</evidence>
<evidence type="ECO:0000256" key="3">
    <source>
        <dbReference type="ARBA" id="ARBA00022801"/>
    </source>
</evidence>
<sequence length="645" mass="71648">MSPTDLSSADLSAANLLPHVSTVTQEKFAALRSHLATHRLDGYLVPAADEHLNEYLPEAKRRRIWLSGFSGSAGDLLVGQETAWLFVDSRYYEQADLEVDPTLMQVSKLGLDGQKTLEERLEALGREATQAGSRFRLGFDPFTLTVSQFRNFQKQLEPSGVVLVPIAGNLVDRVRLQQPWVSAEPLPTYADAKLFYLPDALTGETIEQKLKRVREAMHKANADVLPITKLDQIAWLYNLRGWDVPYNPVFIAYTIVTPKAAYLFTNLDRIDLDLQAFLQEQVTLHPYELYGETLKALVAQAPNQRVLIDHKHTTMGTHELLTDPVAPIACKIVEGSNPIEGMKARKNAIEISQMQQANLKASRAKTRTLKWVSDQFNSKEILTEADVAATVEQFYAEEANFQGLSFNTIAGAGANSSIVHYGTPNPQRVLHDGEFLLLDSGAQYASGTTDDTRTLIVGNPTPEQVECYTEVLKAHINCAMQRFPKGTTGAQLDGITRSTLWFAGLDYGHGTGHGVGAFLNVHEGPNGISKRVSEPLEPGMVTSIEPGFYKSGWGGIRIENLYVVKDLTPAGETSETDAKPDPNKLTWYGFEPLTYIPFDKRLIDHDRLDERHQAWLAQYNEAIVARLTPTLSPEEATWLQEVCTV</sequence>
<dbReference type="Pfam" id="PF01321">
    <property type="entry name" value="Creatinase_N"/>
    <property type="match status" value="1"/>
</dbReference>
<dbReference type="Pfam" id="PF16189">
    <property type="entry name" value="Creatinase_N_2"/>
    <property type="match status" value="1"/>
</dbReference>
<dbReference type="InterPro" id="IPR033740">
    <property type="entry name" value="Pept_M24B"/>
</dbReference>
<dbReference type="InterPro" id="IPR050422">
    <property type="entry name" value="X-Pro_aminopeptidase_P"/>
</dbReference>
<dbReference type="GO" id="GO:0004177">
    <property type="term" value="F:aminopeptidase activity"/>
    <property type="evidence" value="ECO:0007669"/>
    <property type="project" value="UniProtKB-KW"/>
</dbReference>
<feature type="domain" description="Peptidase M24" evidence="4">
    <location>
        <begin position="353"/>
        <end position="565"/>
    </location>
</feature>
<dbReference type="Pfam" id="PF00557">
    <property type="entry name" value="Peptidase_M24"/>
    <property type="match status" value="1"/>
</dbReference>
<evidence type="ECO:0000256" key="2">
    <source>
        <dbReference type="ARBA" id="ARBA00022723"/>
    </source>
</evidence>